<name>A0A5N6NI77_9ASTR</name>
<feature type="region of interest" description="Disordered" evidence="1">
    <location>
        <begin position="75"/>
        <end position="135"/>
    </location>
</feature>
<feature type="compositionally biased region" description="Basic and acidic residues" evidence="1">
    <location>
        <begin position="96"/>
        <end position="135"/>
    </location>
</feature>
<keyword evidence="3" id="KW-1185">Reference proteome</keyword>
<gene>
    <name evidence="2" type="ORF">E3N88_20452</name>
</gene>
<dbReference type="Proteomes" id="UP000326396">
    <property type="component" value="Linkage Group LG19"/>
</dbReference>
<evidence type="ECO:0000313" key="2">
    <source>
        <dbReference type="EMBL" id="KAD4888379.1"/>
    </source>
</evidence>
<protein>
    <submittedName>
        <fullName evidence="2">Uncharacterized protein</fullName>
    </submittedName>
</protein>
<organism evidence="2 3">
    <name type="scientific">Mikania micrantha</name>
    <name type="common">bitter vine</name>
    <dbReference type="NCBI Taxonomy" id="192012"/>
    <lineage>
        <taxon>Eukaryota</taxon>
        <taxon>Viridiplantae</taxon>
        <taxon>Streptophyta</taxon>
        <taxon>Embryophyta</taxon>
        <taxon>Tracheophyta</taxon>
        <taxon>Spermatophyta</taxon>
        <taxon>Magnoliopsida</taxon>
        <taxon>eudicotyledons</taxon>
        <taxon>Gunneridae</taxon>
        <taxon>Pentapetalae</taxon>
        <taxon>asterids</taxon>
        <taxon>campanulids</taxon>
        <taxon>Asterales</taxon>
        <taxon>Asteraceae</taxon>
        <taxon>Asteroideae</taxon>
        <taxon>Heliantheae alliance</taxon>
        <taxon>Eupatorieae</taxon>
        <taxon>Mikania</taxon>
    </lineage>
</organism>
<evidence type="ECO:0000256" key="1">
    <source>
        <dbReference type="SAM" id="MobiDB-lite"/>
    </source>
</evidence>
<evidence type="ECO:0000313" key="3">
    <source>
        <dbReference type="Proteomes" id="UP000326396"/>
    </source>
</evidence>
<reference evidence="2 3" key="1">
    <citation type="submission" date="2019-05" db="EMBL/GenBank/DDBJ databases">
        <title>Mikania micrantha, genome provides insights into the molecular mechanism of rapid growth.</title>
        <authorList>
            <person name="Liu B."/>
        </authorList>
    </citation>
    <scope>NUCLEOTIDE SEQUENCE [LARGE SCALE GENOMIC DNA]</scope>
    <source>
        <strain evidence="2">NLD-2019</strain>
        <tissue evidence="2">Leaf</tissue>
    </source>
</reference>
<accession>A0A5N6NI77</accession>
<sequence>MPVSNLKNLMNTEKTEADVQLIDSNSAYEIEIEVQLVKLEDDYRSGSGYQSCRRLKDVFDRRSALATSRWEIVTEKHKEGSTDGAIPNQPTVVPHPTDRRLVEDERRPEMSRTSHDTRLGECEDDQRLVGDERRL</sequence>
<proteinExistence type="predicted"/>
<comment type="caution">
    <text evidence="2">The sequence shown here is derived from an EMBL/GenBank/DDBJ whole genome shotgun (WGS) entry which is preliminary data.</text>
</comment>
<dbReference type="AlphaFoldDB" id="A0A5N6NI77"/>
<dbReference type="EMBL" id="SZYD01000011">
    <property type="protein sequence ID" value="KAD4888379.1"/>
    <property type="molecule type" value="Genomic_DNA"/>
</dbReference>